<dbReference type="OrthoDB" id="5574284at2"/>
<evidence type="ECO:0000256" key="1">
    <source>
        <dbReference type="ARBA" id="ARBA00022649"/>
    </source>
</evidence>
<sequence length="101" mass="11836">MKVIYTNQSLNSLEELIEFLKEKQGIPVTKINALIKNLLDKADHLKENPLKGQTEEYLSHLGLDHRRLIEGYIKILYRTIDDSVYITDFFDTRQDPKKMKG</sequence>
<keyword evidence="3" id="KW-1185">Reference proteome</keyword>
<accession>A0A2P8E0G8</accession>
<proteinExistence type="predicted"/>
<dbReference type="Gene3D" id="3.30.2310.20">
    <property type="entry name" value="RelE-like"/>
    <property type="match status" value="1"/>
</dbReference>
<name>A0A2P8E0G8_9BACT</name>
<evidence type="ECO:0000313" key="3">
    <source>
        <dbReference type="Proteomes" id="UP000240708"/>
    </source>
</evidence>
<keyword evidence="1" id="KW-1277">Toxin-antitoxin system</keyword>
<comment type="caution">
    <text evidence="2">The sequence shown here is derived from an EMBL/GenBank/DDBJ whole genome shotgun (WGS) entry which is preliminary data.</text>
</comment>
<dbReference type="InterPro" id="IPR007712">
    <property type="entry name" value="RelE/ParE_toxin"/>
</dbReference>
<reference evidence="2 3" key="1">
    <citation type="submission" date="2018-03" db="EMBL/GenBank/DDBJ databases">
        <title>Genomic Encyclopedia of Archaeal and Bacterial Type Strains, Phase II (KMG-II): from individual species to whole genera.</title>
        <authorList>
            <person name="Goeker M."/>
        </authorList>
    </citation>
    <scope>NUCLEOTIDE SEQUENCE [LARGE SCALE GENOMIC DNA]</scope>
    <source>
        <strain evidence="2 3">DSM 28057</strain>
    </source>
</reference>
<gene>
    <name evidence="2" type="ORF">CLV48_10859</name>
</gene>
<dbReference type="Proteomes" id="UP000240708">
    <property type="component" value="Unassembled WGS sequence"/>
</dbReference>
<dbReference type="RefSeq" id="WP_106567962.1">
    <property type="nucleotide sequence ID" value="NZ_PYGF01000008.1"/>
</dbReference>
<dbReference type="EMBL" id="PYGF01000008">
    <property type="protein sequence ID" value="PSL02950.1"/>
    <property type="molecule type" value="Genomic_DNA"/>
</dbReference>
<dbReference type="AlphaFoldDB" id="A0A2P8E0G8"/>
<evidence type="ECO:0000313" key="2">
    <source>
        <dbReference type="EMBL" id="PSL02950.1"/>
    </source>
</evidence>
<protein>
    <submittedName>
        <fullName evidence="2">Plasmid stabilization system protein ParE</fullName>
    </submittedName>
</protein>
<dbReference type="Pfam" id="PF05016">
    <property type="entry name" value="ParE_toxin"/>
    <property type="match status" value="1"/>
</dbReference>
<organism evidence="2 3">
    <name type="scientific">Cecembia rubra</name>
    <dbReference type="NCBI Taxonomy" id="1485585"/>
    <lineage>
        <taxon>Bacteria</taxon>
        <taxon>Pseudomonadati</taxon>
        <taxon>Bacteroidota</taxon>
        <taxon>Cytophagia</taxon>
        <taxon>Cytophagales</taxon>
        <taxon>Cyclobacteriaceae</taxon>
        <taxon>Cecembia</taxon>
    </lineage>
</organism>
<dbReference type="InterPro" id="IPR035093">
    <property type="entry name" value="RelE/ParE_toxin_dom_sf"/>
</dbReference>